<reference evidence="1" key="2">
    <citation type="submission" date="2020-11" db="EMBL/GenBank/DDBJ databases">
        <authorList>
            <person name="McCartney M.A."/>
            <person name="Auch B."/>
            <person name="Kono T."/>
            <person name="Mallez S."/>
            <person name="Becker A."/>
            <person name="Gohl D.M."/>
            <person name="Silverstein K.A.T."/>
            <person name="Koren S."/>
            <person name="Bechman K.B."/>
            <person name="Herman A."/>
            <person name="Abrahante J.E."/>
            <person name="Garbe J."/>
        </authorList>
    </citation>
    <scope>NUCLEOTIDE SEQUENCE</scope>
    <source>
        <strain evidence="1">Duluth1</strain>
        <tissue evidence="1">Whole animal</tissue>
    </source>
</reference>
<evidence type="ECO:0000313" key="2">
    <source>
        <dbReference type="Proteomes" id="UP000828390"/>
    </source>
</evidence>
<dbReference type="Proteomes" id="UP000828390">
    <property type="component" value="Unassembled WGS sequence"/>
</dbReference>
<comment type="caution">
    <text evidence="1">The sequence shown here is derived from an EMBL/GenBank/DDBJ whole genome shotgun (WGS) entry which is preliminary data.</text>
</comment>
<evidence type="ECO:0000313" key="1">
    <source>
        <dbReference type="EMBL" id="KAH3729574.1"/>
    </source>
</evidence>
<proteinExistence type="predicted"/>
<organism evidence="1 2">
    <name type="scientific">Dreissena polymorpha</name>
    <name type="common">Zebra mussel</name>
    <name type="synonym">Mytilus polymorpha</name>
    <dbReference type="NCBI Taxonomy" id="45954"/>
    <lineage>
        <taxon>Eukaryota</taxon>
        <taxon>Metazoa</taxon>
        <taxon>Spiralia</taxon>
        <taxon>Lophotrochozoa</taxon>
        <taxon>Mollusca</taxon>
        <taxon>Bivalvia</taxon>
        <taxon>Autobranchia</taxon>
        <taxon>Heteroconchia</taxon>
        <taxon>Euheterodonta</taxon>
        <taxon>Imparidentia</taxon>
        <taxon>Neoheterodontei</taxon>
        <taxon>Myida</taxon>
        <taxon>Dreissenoidea</taxon>
        <taxon>Dreissenidae</taxon>
        <taxon>Dreissena</taxon>
    </lineage>
</organism>
<sequence>MSVFQSLEPKECPYDLTELKSFDGGKCFKSPVPDLTTGLDLSKHPGLDPDISKLSLIMPVSSAPTSVPYSMLEYWELREHRSIGIANQLDLMAATALEMDWELSDSVPEELRALFLHLSQMTQFLSHNSASSMSEMLRIRRDLTSLPCLKICCWNQA</sequence>
<keyword evidence="2" id="KW-1185">Reference proteome</keyword>
<dbReference type="AlphaFoldDB" id="A0A9D4CQ62"/>
<accession>A0A9D4CQ62</accession>
<reference evidence="1" key="1">
    <citation type="journal article" date="2019" name="bioRxiv">
        <title>The Genome of the Zebra Mussel, Dreissena polymorpha: A Resource for Invasive Species Research.</title>
        <authorList>
            <person name="McCartney M.A."/>
            <person name="Auch B."/>
            <person name="Kono T."/>
            <person name="Mallez S."/>
            <person name="Zhang Y."/>
            <person name="Obille A."/>
            <person name="Becker A."/>
            <person name="Abrahante J.E."/>
            <person name="Garbe J."/>
            <person name="Badalamenti J.P."/>
            <person name="Herman A."/>
            <person name="Mangelson H."/>
            <person name="Liachko I."/>
            <person name="Sullivan S."/>
            <person name="Sone E.D."/>
            <person name="Koren S."/>
            <person name="Silverstein K.A.T."/>
            <person name="Beckman K.B."/>
            <person name="Gohl D.M."/>
        </authorList>
    </citation>
    <scope>NUCLEOTIDE SEQUENCE</scope>
    <source>
        <strain evidence="1">Duluth1</strain>
        <tissue evidence="1">Whole animal</tissue>
    </source>
</reference>
<protein>
    <submittedName>
        <fullName evidence="1">Uncharacterized protein</fullName>
    </submittedName>
</protein>
<gene>
    <name evidence="1" type="ORF">DPMN_055545</name>
</gene>
<name>A0A9D4CQ62_DREPO</name>
<dbReference type="EMBL" id="JAIWYP010000012">
    <property type="protein sequence ID" value="KAH3729574.1"/>
    <property type="molecule type" value="Genomic_DNA"/>
</dbReference>